<dbReference type="Gene3D" id="3.90.420.10">
    <property type="entry name" value="Oxidoreductase, molybdopterin-binding domain"/>
    <property type="match status" value="1"/>
</dbReference>
<dbReference type="InterPro" id="IPR036374">
    <property type="entry name" value="OxRdtase_Mopterin-bd_sf"/>
</dbReference>
<dbReference type="PROSITE" id="PS51318">
    <property type="entry name" value="TAT"/>
    <property type="match status" value="1"/>
</dbReference>
<dbReference type="AlphaFoldDB" id="A0A840WY88"/>
<keyword evidence="2" id="KW-0560">Oxidoreductase</keyword>
<dbReference type="EMBL" id="JACIJS010000002">
    <property type="protein sequence ID" value="MBB5514636.1"/>
    <property type="molecule type" value="Genomic_DNA"/>
</dbReference>
<gene>
    <name evidence="2" type="ORF">FHS89_000642</name>
</gene>
<proteinExistence type="predicted"/>
<dbReference type="NCBIfam" id="TIGR01409">
    <property type="entry name" value="TAT_signal_seq"/>
    <property type="match status" value="1"/>
</dbReference>
<dbReference type="SUPFAM" id="SSF56524">
    <property type="entry name" value="Oxidoreductase molybdopterin-binding domain"/>
    <property type="match status" value="1"/>
</dbReference>
<evidence type="ECO:0000313" key="3">
    <source>
        <dbReference type="Proteomes" id="UP000553766"/>
    </source>
</evidence>
<dbReference type="NCBIfam" id="NF003767">
    <property type="entry name" value="PRK05363.1"/>
    <property type="match status" value="1"/>
</dbReference>
<name>A0A840WY88_9RHOB</name>
<sequence>MTYLRRPSWALPESAVTDEALFLNRRQVLAGLGIGTAAALTGLPSPAQAEAGRTPITPPPPLNPAFADAGRPITGEDITSTYNNFYEFGSSKRISREAQRLNVDGWVIEIDGLVAKPMTIAFDDLVKQMQLEERIVRHRCVEAWSMVVPWTGFTLSQMLALVEPLSSAKYVRFETFLDPDVAREQRASWWPWPYTEGLTIEEAQNELSFMVTGAYGKELHKQFGAPVRLHTPWKYGFKHIKSIVKVTLTDERPVSFWEELNDSEYGFWANVNPQVDHPRWTQATEQPLSGGDRIPTLLFNGYGEQVAHLYKGMEAEIGTRLWR</sequence>
<dbReference type="InterPro" id="IPR000572">
    <property type="entry name" value="OxRdtase_Mopterin-bd_dom"/>
</dbReference>
<keyword evidence="3" id="KW-1185">Reference proteome</keyword>
<dbReference type="Pfam" id="PF00174">
    <property type="entry name" value="Oxidored_molyb"/>
    <property type="match status" value="1"/>
</dbReference>
<evidence type="ECO:0000259" key="1">
    <source>
        <dbReference type="Pfam" id="PF00174"/>
    </source>
</evidence>
<protein>
    <submittedName>
        <fullName evidence="2">Sulfoxide reductase catalytic subunit YedY</fullName>
        <ecNumber evidence="2">1.8.-.-</ecNumber>
    </submittedName>
</protein>
<feature type="domain" description="Oxidoreductase molybdopterin-binding" evidence="1">
    <location>
        <begin position="101"/>
        <end position="257"/>
    </location>
</feature>
<dbReference type="GO" id="GO:0016491">
    <property type="term" value="F:oxidoreductase activity"/>
    <property type="evidence" value="ECO:0007669"/>
    <property type="project" value="UniProtKB-KW"/>
</dbReference>
<dbReference type="InterPro" id="IPR019546">
    <property type="entry name" value="TAT_signal_bac_arc"/>
</dbReference>
<comment type="caution">
    <text evidence="2">The sequence shown here is derived from an EMBL/GenBank/DDBJ whole genome shotgun (WGS) entry which is preliminary data.</text>
</comment>
<dbReference type="EC" id="1.8.-.-" evidence="2"/>
<accession>A0A840WY88</accession>
<dbReference type="Proteomes" id="UP000553766">
    <property type="component" value="Unassembled WGS sequence"/>
</dbReference>
<dbReference type="RefSeq" id="WP_184008477.1">
    <property type="nucleotide sequence ID" value="NZ_JACIJS010000002.1"/>
</dbReference>
<dbReference type="PANTHER" id="PTHR43032:SF3">
    <property type="entry name" value="PROTEIN-METHIONINE-SULFOXIDE REDUCTASE CATALYTIC SUBUNIT MSRP"/>
    <property type="match status" value="1"/>
</dbReference>
<reference evidence="2 3" key="1">
    <citation type="submission" date="2020-08" db="EMBL/GenBank/DDBJ databases">
        <title>Genomic Encyclopedia of Type Strains, Phase IV (KMG-IV): sequencing the most valuable type-strain genomes for metagenomic binning, comparative biology and taxonomic classification.</title>
        <authorList>
            <person name="Goeker M."/>
        </authorList>
    </citation>
    <scope>NUCLEOTIDE SEQUENCE [LARGE SCALE GENOMIC DNA]</scope>
    <source>
        <strain evidence="2 3">DSM 103377</strain>
    </source>
</reference>
<dbReference type="InterPro" id="IPR006311">
    <property type="entry name" value="TAT_signal"/>
</dbReference>
<dbReference type="PANTHER" id="PTHR43032">
    <property type="entry name" value="PROTEIN-METHIONINE-SULFOXIDE REDUCTASE"/>
    <property type="match status" value="1"/>
</dbReference>
<organism evidence="2 3">
    <name type="scientific">Rubricella aquisinus</name>
    <dbReference type="NCBI Taxonomy" id="2028108"/>
    <lineage>
        <taxon>Bacteria</taxon>
        <taxon>Pseudomonadati</taxon>
        <taxon>Pseudomonadota</taxon>
        <taxon>Alphaproteobacteria</taxon>
        <taxon>Rhodobacterales</taxon>
        <taxon>Paracoccaceae</taxon>
        <taxon>Rubricella</taxon>
    </lineage>
</organism>
<evidence type="ECO:0000313" key="2">
    <source>
        <dbReference type="EMBL" id="MBB5514636.1"/>
    </source>
</evidence>